<reference evidence="3 4" key="1">
    <citation type="submission" date="2020-03" db="EMBL/GenBank/DDBJ databases">
        <title>Genomic Encyclopedia of Type Strains, Phase IV (KMG-IV): sequencing the most valuable type-strain genomes for metagenomic binning, comparative biology and taxonomic classification.</title>
        <authorList>
            <person name="Goeker M."/>
        </authorList>
    </citation>
    <scope>NUCLEOTIDE SEQUENCE [LARGE SCALE GENOMIC DNA]</scope>
    <source>
        <strain evidence="3 4">DSM 19867</strain>
    </source>
</reference>
<gene>
    <name evidence="3" type="ORF">FHS83_003277</name>
</gene>
<dbReference type="EMBL" id="JAASRM010000001">
    <property type="protein sequence ID" value="NIK89959.1"/>
    <property type="molecule type" value="Genomic_DNA"/>
</dbReference>
<dbReference type="Gene3D" id="3.40.50.2300">
    <property type="match status" value="1"/>
</dbReference>
<accession>A0A846N369</accession>
<keyword evidence="4" id="KW-1185">Reference proteome</keyword>
<dbReference type="RefSeq" id="WP_167084112.1">
    <property type="nucleotide sequence ID" value="NZ_BAAADC010000001.1"/>
</dbReference>
<dbReference type="PROSITE" id="PS50110">
    <property type="entry name" value="RESPONSE_REGULATORY"/>
    <property type="match status" value="1"/>
</dbReference>
<dbReference type="GO" id="GO:0000160">
    <property type="term" value="P:phosphorelay signal transduction system"/>
    <property type="evidence" value="ECO:0007669"/>
    <property type="project" value="InterPro"/>
</dbReference>
<dbReference type="InterPro" id="IPR001789">
    <property type="entry name" value="Sig_transdc_resp-reg_receiver"/>
</dbReference>
<dbReference type="InterPro" id="IPR011006">
    <property type="entry name" value="CheY-like_superfamily"/>
</dbReference>
<dbReference type="SUPFAM" id="SSF52172">
    <property type="entry name" value="CheY-like"/>
    <property type="match status" value="1"/>
</dbReference>
<name>A0A846N369_9PROT</name>
<sequence length="140" mass="15032">MQTNSVQSDGQNASPPVTPGGALSGARILVVEDEFLIGMQLQAVFEEEGAEVIGPCATLAEALERAREGDITGATLDFNLGKQLVTPVAELLTQRRVPFLFYSVKTTHSALDPWRHLPLVQKPAAPDELVRTLASLLKLA</sequence>
<dbReference type="SMART" id="SM00448">
    <property type="entry name" value="REC"/>
    <property type="match status" value="1"/>
</dbReference>
<keyword evidence="1" id="KW-0597">Phosphoprotein</keyword>
<evidence type="ECO:0000259" key="2">
    <source>
        <dbReference type="PROSITE" id="PS50110"/>
    </source>
</evidence>
<dbReference type="GO" id="GO:0003677">
    <property type="term" value="F:DNA binding"/>
    <property type="evidence" value="ECO:0007669"/>
    <property type="project" value="UniProtKB-KW"/>
</dbReference>
<dbReference type="AlphaFoldDB" id="A0A846N369"/>
<evidence type="ECO:0000313" key="3">
    <source>
        <dbReference type="EMBL" id="NIK89959.1"/>
    </source>
</evidence>
<dbReference type="Proteomes" id="UP000570514">
    <property type="component" value="Unassembled WGS sequence"/>
</dbReference>
<evidence type="ECO:0000256" key="1">
    <source>
        <dbReference type="PROSITE-ProRule" id="PRU00169"/>
    </source>
</evidence>
<feature type="modified residue" description="4-aspartylphosphate" evidence="1">
    <location>
        <position position="77"/>
    </location>
</feature>
<proteinExistence type="predicted"/>
<protein>
    <submittedName>
        <fullName evidence="3">DNA-binding response OmpR family regulator</fullName>
    </submittedName>
</protein>
<comment type="caution">
    <text evidence="3">The sequence shown here is derived from an EMBL/GenBank/DDBJ whole genome shotgun (WGS) entry which is preliminary data.</text>
</comment>
<keyword evidence="3" id="KW-0238">DNA-binding</keyword>
<organism evidence="3 4">
    <name type="scientific">Rhizomicrobium palustre</name>
    <dbReference type="NCBI Taxonomy" id="189966"/>
    <lineage>
        <taxon>Bacteria</taxon>
        <taxon>Pseudomonadati</taxon>
        <taxon>Pseudomonadota</taxon>
        <taxon>Alphaproteobacteria</taxon>
        <taxon>Micropepsales</taxon>
        <taxon>Micropepsaceae</taxon>
        <taxon>Rhizomicrobium</taxon>
    </lineage>
</organism>
<evidence type="ECO:0000313" key="4">
    <source>
        <dbReference type="Proteomes" id="UP000570514"/>
    </source>
</evidence>
<feature type="domain" description="Response regulatory" evidence="2">
    <location>
        <begin position="27"/>
        <end position="137"/>
    </location>
</feature>